<dbReference type="PANTHER" id="PTHR30537">
    <property type="entry name" value="HTH-TYPE TRANSCRIPTIONAL REGULATOR"/>
    <property type="match status" value="1"/>
</dbReference>
<dbReference type="InterPro" id="IPR058163">
    <property type="entry name" value="LysR-type_TF_proteobact-type"/>
</dbReference>
<gene>
    <name evidence="6" type="ORF">ACE02W_09860</name>
</gene>
<evidence type="ECO:0000256" key="4">
    <source>
        <dbReference type="ARBA" id="ARBA00023163"/>
    </source>
</evidence>
<comment type="caution">
    <text evidence="6">The sequence shown here is derived from an EMBL/GenBank/DDBJ whole genome shotgun (WGS) entry which is preliminary data.</text>
</comment>
<feature type="domain" description="HTH lysR-type" evidence="5">
    <location>
        <begin position="1"/>
        <end position="59"/>
    </location>
</feature>
<evidence type="ECO:0000313" key="7">
    <source>
        <dbReference type="Proteomes" id="UP001576708"/>
    </source>
</evidence>
<dbReference type="Pfam" id="PF03466">
    <property type="entry name" value="LysR_substrate"/>
    <property type="match status" value="1"/>
</dbReference>
<keyword evidence="7" id="KW-1185">Reference proteome</keyword>
<accession>A0ABV4VIH2</accession>
<dbReference type="SUPFAM" id="SSF53850">
    <property type="entry name" value="Periplasmic binding protein-like II"/>
    <property type="match status" value="1"/>
</dbReference>
<dbReference type="InterPro" id="IPR036388">
    <property type="entry name" value="WH-like_DNA-bd_sf"/>
</dbReference>
<reference evidence="6 7" key="1">
    <citation type="submission" date="2024-09" db="EMBL/GenBank/DDBJ databases">
        <authorList>
            <person name="Zhang Y."/>
        </authorList>
    </citation>
    <scope>NUCLEOTIDE SEQUENCE [LARGE SCALE GENOMIC DNA]</scope>
    <source>
        <strain evidence="6 7">ZJ318</strain>
    </source>
</reference>
<name>A0ABV4VIH2_9GAMM</name>
<dbReference type="Pfam" id="PF00126">
    <property type="entry name" value="HTH_1"/>
    <property type="match status" value="1"/>
</dbReference>
<evidence type="ECO:0000256" key="2">
    <source>
        <dbReference type="ARBA" id="ARBA00023015"/>
    </source>
</evidence>
<dbReference type="EMBL" id="JBHFGU010000003">
    <property type="protein sequence ID" value="MFB2620108.1"/>
    <property type="molecule type" value="Genomic_DNA"/>
</dbReference>
<evidence type="ECO:0000313" key="6">
    <source>
        <dbReference type="EMBL" id="MFB2620108.1"/>
    </source>
</evidence>
<dbReference type="InterPro" id="IPR036390">
    <property type="entry name" value="WH_DNA-bd_sf"/>
</dbReference>
<keyword evidence="2" id="KW-0805">Transcription regulation</keyword>
<dbReference type="SUPFAM" id="SSF46785">
    <property type="entry name" value="Winged helix' DNA-binding domain"/>
    <property type="match status" value="1"/>
</dbReference>
<evidence type="ECO:0000256" key="3">
    <source>
        <dbReference type="ARBA" id="ARBA00023125"/>
    </source>
</evidence>
<proteinExistence type="inferred from homology"/>
<evidence type="ECO:0000259" key="5">
    <source>
        <dbReference type="PROSITE" id="PS50931"/>
    </source>
</evidence>
<dbReference type="Gene3D" id="1.10.10.10">
    <property type="entry name" value="Winged helix-like DNA-binding domain superfamily/Winged helix DNA-binding domain"/>
    <property type="match status" value="1"/>
</dbReference>
<dbReference type="CDD" id="cd08422">
    <property type="entry name" value="PBP2_CrgA_like"/>
    <property type="match status" value="1"/>
</dbReference>
<dbReference type="PROSITE" id="PS50931">
    <property type="entry name" value="HTH_LYSR"/>
    <property type="match status" value="1"/>
</dbReference>
<dbReference type="PANTHER" id="PTHR30537:SF21">
    <property type="entry name" value="HTH-TYPE TRANSCRIPTIONAL REGULATOR SINR-RELATED"/>
    <property type="match status" value="1"/>
</dbReference>
<sequence length="306" mass="34390">MYHINDLQLALRIAALESLSAASKEVGMTPAAASAALQRLEKKLGCQLFARSTRRLQLTEEGRIFLDAAKPALALLETASANLAEHRGELKGEVRIALPSDIGRSRIRNWLDELMDSAPELSIQLYFGDHMADLIDQNIHLALRYGQLEDSNLKRRQLSMTPRVLVASPAYLAQHGEPQTLNELSQHQVLILNRGGEPWQKWRFSHNGEAVEIEVRGKRFCNDGAVVRDWALAGRGIAYKSWLDVAQDVTEGRLKLILADKLAPAVPLQLVYLQTDYPSHKIRRTIEFLVQKLQQFSQEYPAPKNS</sequence>
<dbReference type="InterPro" id="IPR005119">
    <property type="entry name" value="LysR_subst-bd"/>
</dbReference>
<dbReference type="Proteomes" id="UP001576708">
    <property type="component" value="Unassembled WGS sequence"/>
</dbReference>
<keyword evidence="3" id="KW-0238">DNA-binding</keyword>
<dbReference type="InterPro" id="IPR000847">
    <property type="entry name" value="LysR_HTH_N"/>
</dbReference>
<dbReference type="RefSeq" id="WP_342201537.1">
    <property type="nucleotide sequence ID" value="NZ_JBCATE010000003.1"/>
</dbReference>
<evidence type="ECO:0000256" key="1">
    <source>
        <dbReference type="ARBA" id="ARBA00009437"/>
    </source>
</evidence>
<organism evidence="6 7">
    <name type="scientific">Shewanella mangrovisoli</name>
    <dbReference type="NCBI Taxonomy" id="2864211"/>
    <lineage>
        <taxon>Bacteria</taxon>
        <taxon>Pseudomonadati</taxon>
        <taxon>Pseudomonadota</taxon>
        <taxon>Gammaproteobacteria</taxon>
        <taxon>Alteromonadales</taxon>
        <taxon>Shewanellaceae</taxon>
        <taxon>Shewanella</taxon>
    </lineage>
</organism>
<dbReference type="Gene3D" id="3.40.190.290">
    <property type="match status" value="1"/>
</dbReference>
<protein>
    <submittedName>
        <fullName evidence="6">LysR family transcriptional regulator</fullName>
    </submittedName>
</protein>
<comment type="similarity">
    <text evidence="1">Belongs to the LysR transcriptional regulatory family.</text>
</comment>
<keyword evidence="4" id="KW-0804">Transcription</keyword>